<keyword evidence="2" id="KW-1185">Reference proteome</keyword>
<proteinExistence type="predicted"/>
<comment type="caution">
    <text evidence="1">The sequence shown here is derived from an EMBL/GenBank/DDBJ whole genome shotgun (WGS) entry which is preliminary data.</text>
</comment>
<sequence length="64" mass="7039">MITDADVVISLGRQVRRSLCAEIATTEKALHNQPTDAPHGADPVDRQAQLWDGLANLQQVRPLH</sequence>
<accession>A0ABR6BZ07</accession>
<organism evidence="1 2">
    <name type="scientific">Kutzneria viridogrisea</name>
    <dbReference type="NCBI Taxonomy" id="47990"/>
    <lineage>
        <taxon>Bacteria</taxon>
        <taxon>Bacillati</taxon>
        <taxon>Actinomycetota</taxon>
        <taxon>Actinomycetes</taxon>
        <taxon>Pseudonocardiales</taxon>
        <taxon>Pseudonocardiaceae</taxon>
        <taxon>Kutzneria</taxon>
    </lineage>
</organism>
<gene>
    <name evidence="1" type="ORF">BC739_009412</name>
</gene>
<dbReference type="EMBL" id="JACJID010000011">
    <property type="protein sequence ID" value="MBA8932153.1"/>
    <property type="molecule type" value="Genomic_DNA"/>
</dbReference>
<evidence type="ECO:0000313" key="1">
    <source>
        <dbReference type="EMBL" id="MBA8932153.1"/>
    </source>
</evidence>
<reference evidence="1 2" key="1">
    <citation type="submission" date="2020-08" db="EMBL/GenBank/DDBJ databases">
        <title>Genomic Encyclopedia of Archaeal and Bacterial Type Strains, Phase II (KMG-II): from individual species to whole genera.</title>
        <authorList>
            <person name="Goeker M."/>
        </authorList>
    </citation>
    <scope>NUCLEOTIDE SEQUENCE [LARGE SCALE GENOMIC DNA]</scope>
    <source>
        <strain evidence="1 2">DSM 43850</strain>
    </source>
</reference>
<evidence type="ECO:0000313" key="2">
    <source>
        <dbReference type="Proteomes" id="UP000517916"/>
    </source>
</evidence>
<dbReference type="RefSeq" id="WP_182840677.1">
    <property type="nucleotide sequence ID" value="NZ_BAAABQ010000083.1"/>
</dbReference>
<protein>
    <submittedName>
        <fullName evidence="1">Uncharacterized protein</fullName>
    </submittedName>
</protein>
<dbReference type="Proteomes" id="UP000517916">
    <property type="component" value="Unassembled WGS sequence"/>
</dbReference>
<name>A0ABR6BZ07_9PSEU</name>